<dbReference type="GO" id="GO:0003700">
    <property type="term" value="F:DNA-binding transcription factor activity"/>
    <property type="evidence" value="ECO:0007669"/>
    <property type="project" value="InterPro"/>
</dbReference>
<gene>
    <name evidence="10" type="ORF">UFOPK3164_00867</name>
    <name evidence="11" type="ORF">UFOPK3427_00217</name>
    <name evidence="12" type="ORF">UFOPK4112_01024</name>
</gene>
<comment type="similarity">
    <text evidence="2">Belongs to the DtxR/MntR family.</text>
</comment>
<evidence type="ECO:0000313" key="10">
    <source>
        <dbReference type="EMBL" id="CAB4827626.1"/>
    </source>
</evidence>
<dbReference type="GO" id="GO:0045892">
    <property type="term" value="P:negative regulation of DNA-templated transcription"/>
    <property type="evidence" value="ECO:0007669"/>
    <property type="project" value="TreeGrafter"/>
</dbReference>
<keyword evidence="6" id="KW-0805">Transcription regulation</keyword>
<dbReference type="SUPFAM" id="SSF50037">
    <property type="entry name" value="C-terminal domain of transcriptional repressors"/>
    <property type="match status" value="1"/>
</dbReference>
<dbReference type="PANTHER" id="PTHR33238">
    <property type="entry name" value="IRON (METAL) DEPENDENT REPRESSOR, DTXR FAMILY"/>
    <property type="match status" value="1"/>
</dbReference>
<dbReference type="InterPro" id="IPR008988">
    <property type="entry name" value="Transcriptional_repressor_C"/>
</dbReference>
<dbReference type="EMBL" id="CAFBLT010000001">
    <property type="protein sequence ID" value="CAB4861538.1"/>
    <property type="molecule type" value="Genomic_DNA"/>
</dbReference>
<evidence type="ECO:0000256" key="4">
    <source>
        <dbReference type="ARBA" id="ARBA00022490"/>
    </source>
</evidence>
<dbReference type="EMBL" id="CAFABE010000033">
    <property type="protein sequence ID" value="CAB4827626.1"/>
    <property type="molecule type" value="Genomic_DNA"/>
</dbReference>
<organism evidence="10">
    <name type="scientific">freshwater metagenome</name>
    <dbReference type="NCBI Taxonomy" id="449393"/>
    <lineage>
        <taxon>unclassified sequences</taxon>
        <taxon>metagenomes</taxon>
        <taxon>ecological metagenomes</taxon>
    </lineage>
</organism>
<dbReference type="InterPro" id="IPR050536">
    <property type="entry name" value="DtxR_MntR_Metal-Reg"/>
</dbReference>
<dbReference type="PROSITE" id="PS50944">
    <property type="entry name" value="HTH_DTXR"/>
    <property type="match status" value="1"/>
</dbReference>
<evidence type="ECO:0000256" key="2">
    <source>
        <dbReference type="ARBA" id="ARBA00007871"/>
    </source>
</evidence>
<dbReference type="SUPFAM" id="SSF46785">
    <property type="entry name" value="Winged helix' DNA-binding domain"/>
    <property type="match status" value="1"/>
</dbReference>
<dbReference type="GO" id="GO:0046914">
    <property type="term" value="F:transition metal ion binding"/>
    <property type="evidence" value="ECO:0007669"/>
    <property type="project" value="InterPro"/>
</dbReference>
<dbReference type="InterPro" id="IPR022687">
    <property type="entry name" value="HTH_DTXR"/>
</dbReference>
<dbReference type="InterPro" id="IPR036421">
    <property type="entry name" value="Fe_dep_repressor_sf"/>
</dbReference>
<dbReference type="InterPro" id="IPR001367">
    <property type="entry name" value="Fe_dep_repressor"/>
</dbReference>
<dbReference type="InterPro" id="IPR038157">
    <property type="entry name" value="FeoA_core_dom"/>
</dbReference>
<accession>A0A6J7A442</accession>
<evidence type="ECO:0000259" key="9">
    <source>
        <dbReference type="PROSITE" id="PS50944"/>
    </source>
</evidence>
<dbReference type="SMART" id="SM00529">
    <property type="entry name" value="HTH_DTXR"/>
    <property type="match status" value="1"/>
</dbReference>
<keyword evidence="4" id="KW-0963">Cytoplasm</keyword>
<dbReference type="Gene3D" id="1.10.60.10">
    <property type="entry name" value="Iron dependent repressor, metal binding and dimerisation domain"/>
    <property type="match status" value="1"/>
</dbReference>
<dbReference type="GO" id="GO:0005737">
    <property type="term" value="C:cytoplasm"/>
    <property type="evidence" value="ECO:0007669"/>
    <property type="project" value="UniProtKB-SubCell"/>
</dbReference>
<dbReference type="InterPro" id="IPR036388">
    <property type="entry name" value="WH-like_DNA-bd_sf"/>
</dbReference>
<comment type="subcellular location">
    <subcellularLocation>
        <location evidence="1">Cytoplasm</location>
    </subcellularLocation>
</comment>
<dbReference type="PANTHER" id="PTHR33238:SF10">
    <property type="entry name" value="IRON-DEPENDENT REPRESSOR IDER"/>
    <property type="match status" value="1"/>
</dbReference>
<dbReference type="Gene3D" id="1.10.10.10">
    <property type="entry name" value="Winged helix-like DNA-binding domain superfamily/Winged helix DNA-binding domain"/>
    <property type="match status" value="1"/>
</dbReference>
<dbReference type="Pfam" id="PF01325">
    <property type="entry name" value="Fe_dep_repress"/>
    <property type="match status" value="1"/>
</dbReference>
<evidence type="ECO:0000313" key="12">
    <source>
        <dbReference type="EMBL" id="CAB5022841.1"/>
    </source>
</evidence>
<sequence length="229" mass="25243">MEQGYHTPLEEYLETILSLSDEGTDVIGARIAERLGRSAPAVKEMLDRLADDGFVVRHGRTVELTQRGRDVATTVTRRHRLAERLLADVIGLAWHKVHEEAGRWEHVISPDVEERLIALLGDPATCPHGNPIPGSHHLELREERPLASAKEGEDIELIRISEMLEHDEGSMIALDEAAFIPGRQGTVSHVGSEGTMTISTSSGMVVLPSDLTEWLYVTMPSAVEVSSEF</sequence>
<dbReference type="EMBL" id="CAFBPM010000009">
    <property type="protein sequence ID" value="CAB5022841.1"/>
    <property type="molecule type" value="Genomic_DNA"/>
</dbReference>
<evidence type="ECO:0000256" key="1">
    <source>
        <dbReference type="ARBA" id="ARBA00004496"/>
    </source>
</evidence>
<keyword evidence="8" id="KW-0804">Transcription</keyword>
<dbReference type="AlphaFoldDB" id="A0A6J7A442"/>
<feature type="domain" description="HTH dtxR-type" evidence="9">
    <location>
        <begin position="1"/>
        <end position="65"/>
    </location>
</feature>
<dbReference type="GO" id="GO:0046983">
    <property type="term" value="F:protein dimerization activity"/>
    <property type="evidence" value="ECO:0007669"/>
    <property type="project" value="InterPro"/>
</dbReference>
<dbReference type="InterPro" id="IPR036390">
    <property type="entry name" value="WH_DNA-bd_sf"/>
</dbReference>
<comment type="subunit">
    <text evidence="3">Homodimer.</text>
</comment>
<evidence type="ECO:0000256" key="3">
    <source>
        <dbReference type="ARBA" id="ARBA00011738"/>
    </source>
</evidence>
<dbReference type="GO" id="GO:0003677">
    <property type="term" value="F:DNA binding"/>
    <property type="evidence" value="ECO:0007669"/>
    <property type="project" value="UniProtKB-KW"/>
</dbReference>
<name>A0A6J7A442_9ZZZZ</name>
<protein>
    <submittedName>
        <fullName evidence="10">Unannotated protein</fullName>
    </submittedName>
</protein>
<proteinExistence type="inferred from homology"/>
<evidence type="ECO:0000313" key="11">
    <source>
        <dbReference type="EMBL" id="CAB4861538.1"/>
    </source>
</evidence>
<reference evidence="10" key="1">
    <citation type="submission" date="2020-05" db="EMBL/GenBank/DDBJ databases">
        <authorList>
            <person name="Chiriac C."/>
            <person name="Salcher M."/>
            <person name="Ghai R."/>
            <person name="Kavagutti S V."/>
        </authorList>
    </citation>
    <scope>NUCLEOTIDE SEQUENCE</scope>
</reference>
<evidence type="ECO:0000256" key="6">
    <source>
        <dbReference type="ARBA" id="ARBA00023015"/>
    </source>
</evidence>
<evidence type="ECO:0000256" key="8">
    <source>
        <dbReference type="ARBA" id="ARBA00023163"/>
    </source>
</evidence>
<dbReference type="SUPFAM" id="SSF47979">
    <property type="entry name" value="Iron-dependent repressor protein, dimerization domain"/>
    <property type="match status" value="1"/>
</dbReference>
<dbReference type="InterPro" id="IPR022689">
    <property type="entry name" value="Iron_dep_repressor"/>
</dbReference>
<keyword evidence="5" id="KW-0408">Iron</keyword>
<evidence type="ECO:0000256" key="7">
    <source>
        <dbReference type="ARBA" id="ARBA00023125"/>
    </source>
</evidence>
<dbReference type="Gene3D" id="2.30.30.90">
    <property type="match status" value="1"/>
</dbReference>
<dbReference type="Pfam" id="PF02742">
    <property type="entry name" value="Fe_dep_repr_C"/>
    <property type="match status" value="1"/>
</dbReference>
<keyword evidence="7" id="KW-0238">DNA-binding</keyword>
<evidence type="ECO:0000256" key="5">
    <source>
        <dbReference type="ARBA" id="ARBA00023004"/>
    </source>
</evidence>
<dbReference type="FunFam" id="1.10.60.10:FF:000001">
    <property type="entry name" value="Iron dependent repressor"/>
    <property type="match status" value="1"/>
</dbReference>